<comment type="caution">
    <text evidence="1">The sequence shown here is derived from an EMBL/GenBank/DDBJ whole genome shotgun (WGS) entry which is preliminary data.</text>
</comment>
<sequence length="163" mass="18791">MSSSPKRMIFWLLYQRPLTRTLPYTRMSLKRKKPFGCHFLRPCFIRTPSPNRIRPGQHRVSPDGPKAFCTAWMRFRWFIIIITTAAEQSMSRRSPDYHQTPSFNWKSKQHVPISQPKNFPSRPDVTQASGSCVSLLSLSDSLSNTVETQSGVYRCGPRRDTGV</sequence>
<dbReference type="AlphaFoldDB" id="A0A8S4ATK4"/>
<organism evidence="1 2">
    <name type="scientific">Menidia menidia</name>
    <name type="common">Atlantic silverside</name>
    <dbReference type="NCBI Taxonomy" id="238744"/>
    <lineage>
        <taxon>Eukaryota</taxon>
        <taxon>Metazoa</taxon>
        <taxon>Chordata</taxon>
        <taxon>Craniata</taxon>
        <taxon>Vertebrata</taxon>
        <taxon>Euteleostomi</taxon>
        <taxon>Actinopterygii</taxon>
        <taxon>Neopterygii</taxon>
        <taxon>Teleostei</taxon>
        <taxon>Neoteleostei</taxon>
        <taxon>Acanthomorphata</taxon>
        <taxon>Ovalentaria</taxon>
        <taxon>Atherinomorphae</taxon>
        <taxon>Atheriniformes</taxon>
        <taxon>Atherinopsidae</taxon>
        <taxon>Menidiinae</taxon>
        <taxon>Menidia</taxon>
    </lineage>
</organism>
<protein>
    <submittedName>
        <fullName evidence="1">(Atlantic silverside) hypothetical protein</fullName>
    </submittedName>
</protein>
<gene>
    <name evidence="1" type="ORF">MMEN_LOCUS8493</name>
</gene>
<keyword evidence="2" id="KW-1185">Reference proteome</keyword>
<dbReference type="Proteomes" id="UP000677803">
    <property type="component" value="Unassembled WGS sequence"/>
</dbReference>
<reference evidence="1" key="1">
    <citation type="submission" date="2021-05" db="EMBL/GenBank/DDBJ databases">
        <authorList>
            <person name="Tigano A."/>
        </authorList>
    </citation>
    <scope>NUCLEOTIDE SEQUENCE</scope>
</reference>
<accession>A0A8S4ATK4</accession>
<evidence type="ECO:0000313" key="2">
    <source>
        <dbReference type="Proteomes" id="UP000677803"/>
    </source>
</evidence>
<dbReference type="EMBL" id="CAJRST010008890">
    <property type="protein sequence ID" value="CAG5897443.1"/>
    <property type="molecule type" value="Genomic_DNA"/>
</dbReference>
<proteinExistence type="predicted"/>
<name>A0A8S4ATK4_9TELE</name>
<evidence type="ECO:0000313" key="1">
    <source>
        <dbReference type="EMBL" id="CAG5897443.1"/>
    </source>
</evidence>